<dbReference type="GeneID" id="94691406"/>
<gene>
    <name evidence="1" type="ORF">SAMN05421547_13222</name>
</gene>
<dbReference type="Proteomes" id="UP000183417">
    <property type="component" value="Unassembled WGS sequence"/>
</dbReference>
<evidence type="ECO:0000313" key="2">
    <source>
        <dbReference type="Proteomes" id="UP000183417"/>
    </source>
</evidence>
<dbReference type="EMBL" id="FNPE01000032">
    <property type="protein sequence ID" value="SDZ53075.1"/>
    <property type="molecule type" value="Genomic_DNA"/>
</dbReference>
<organism evidence="1 2">
    <name type="scientific">Delftia lacustris</name>
    <dbReference type="NCBI Taxonomy" id="558537"/>
    <lineage>
        <taxon>Bacteria</taxon>
        <taxon>Pseudomonadati</taxon>
        <taxon>Pseudomonadota</taxon>
        <taxon>Betaproteobacteria</taxon>
        <taxon>Burkholderiales</taxon>
        <taxon>Comamonadaceae</taxon>
        <taxon>Delftia</taxon>
    </lineage>
</organism>
<evidence type="ECO:0000313" key="1">
    <source>
        <dbReference type="EMBL" id="SDZ53075.1"/>
    </source>
</evidence>
<protein>
    <submittedName>
        <fullName evidence="1">Uncharacterized protein</fullName>
    </submittedName>
</protein>
<reference evidence="1 2" key="1">
    <citation type="submission" date="2016-10" db="EMBL/GenBank/DDBJ databases">
        <authorList>
            <person name="de Groot N.N."/>
        </authorList>
    </citation>
    <scope>NUCLEOTIDE SEQUENCE [LARGE SCALE GENOMIC DNA]</scope>
    <source>
        <strain evidence="1 2">LMG 24775</strain>
    </source>
</reference>
<sequence length="145" mass="15999">MTTPACLDFTIYQGATFRAPLERVTVPYPVREECGQLVKACSGEPVPDADKVPEDYTGCTARMQLRREIDDPEVLLELSTATGGIELDGPWLRLLMTAEQTAAFVYGAVAPGWTSCIGQIEITRPSGDVERQYELHFALYPEGTR</sequence>
<proteinExistence type="predicted"/>
<accession>A0A1H3TTM9</accession>
<dbReference type="AlphaFoldDB" id="A0A1H3TTM9"/>
<name>A0A1H3TTM9_9BURK</name>
<dbReference type="RefSeq" id="WP_074923687.1">
    <property type="nucleotide sequence ID" value="NZ_CP141274.1"/>
</dbReference>